<comment type="caution">
    <text evidence="2">The sequence shown here is derived from an EMBL/GenBank/DDBJ whole genome shotgun (WGS) entry which is preliminary data.</text>
</comment>
<protein>
    <recommendedName>
        <fullName evidence="1">YspA cpYpsA-related SLOG domain-containing protein</fullName>
    </recommendedName>
</protein>
<evidence type="ECO:0000259" key="1">
    <source>
        <dbReference type="Pfam" id="PF10686"/>
    </source>
</evidence>
<feature type="domain" description="YspA cpYpsA-related SLOG" evidence="1">
    <location>
        <begin position="2"/>
        <end position="67"/>
    </location>
</feature>
<reference evidence="2" key="1">
    <citation type="journal article" date="2015" name="Nature">
        <title>Complex archaea that bridge the gap between prokaryotes and eukaryotes.</title>
        <authorList>
            <person name="Spang A."/>
            <person name="Saw J.H."/>
            <person name="Jorgensen S.L."/>
            <person name="Zaremba-Niedzwiedzka K."/>
            <person name="Martijn J."/>
            <person name="Lind A.E."/>
            <person name="van Eijk R."/>
            <person name="Schleper C."/>
            <person name="Guy L."/>
            <person name="Ettema T.J."/>
        </authorList>
    </citation>
    <scope>NUCLEOTIDE SEQUENCE</scope>
</reference>
<evidence type="ECO:0000313" key="2">
    <source>
        <dbReference type="EMBL" id="KKK77605.1"/>
    </source>
</evidence>
<dbReference type="InterPro" id="IPR019627">
    <property type="entry name" value="YAcAr"/>
</dbReference>
<organism evidence="2">
    <name type="scientific">marine sediment metagenome</name>
    <dbReference type="NCBI Taxonomy" id="412755"/>
    <lineage>
        <taxon>unclassified sequences</taxon>
        <taxon>metagenomes</taxon>
        <taxon>ecological metagenomes</taxon>
    </lineage>
</organism>
<sequence length="116" mass="12689">MCGGRDYRDEARVSRVLDQLVMAMAESGEHLSCIIHGDAPGADTLANNWAKRRGIPIEKFPANWKRYGRGAGPRRNARMIAEGLPELAIAFPGGRGTADMVSKCHDAWVSVTEVPR</sequence>
<dbReference type="AlphaFoldDB" id="A0A0F8YUY7"/>
<gene>
    <name evidence="2" type="ORF">LCGC14_2851900</name>
</gene>
<dbReference type="Pfam" id="PF10686">
    <property type="entry name" value="YAcAr"/>
    <property type="match status" value="1"/>
</dbReference>
<accession>A0A0F8YUY7</accession>
<dbReference type="EMBL" id="LAZR01054873">
    <property type="protein sequence ID" value="KKK77605.1"/>
    <property type="molecule type" value="Genomic_DNA"/>
</dbReference>
<proteinExistence type="predicted"/>
<name>A0A0F8YUY7_9ZZZZ</name>